<dbReference type="InterPro" id="IPR000182">
    <property type="entry name" value="GNAT_dom"/>
</dbReference>
<name>A0A3L8Q286_9GAMM</name>
<dbReference type="InterPro" id="IPR016181">
    <property type="entry name" value="Acyl_CoA_acyltransferase"/>
</dbReference>
<keyword evidence="2" id="KW-0808">Transferase</keyword>
<dbReference type="GO" id="GO:1990189">
    <property type="term" value="F:protein N-terminal-serine acetyltransferase activity"/>
    <property type="evidence" value="ECO:0007669"/>
    <property type="project" value="TreeGrafter"/>
</dbReference>
<dbReference type="OrthoDB" id="9798081at2"/>
<evidence type="ECO:0000313" key="3">
    <source>
        <dbReference type="Proteomes" id="UP000281474"/>
    </source>
</evidence>
<dbReference type="Gene3D" id="3.40.630.30">
    <property type="match status" value="1"/>
</dbReference>
<keyword evidence="3" id="KW-1185">Reference proteome</keyword>
<dbReference type="InterPro" id="IPR051908">
    <property type="entry name" value="Ribosomal_N-acetyltransferase"/>
</dbReference>
<dbReference type="PANTHER" id="PTHR43441">
    <property type="entry name" value="RIBOSOMAL-PROTEIN-SERINE ACETYLTRANSFERASE"/>
    <property type="match status" value="1"/>
</dbReference>
<feature type="domain" description="N-acetyltransferase" evidence="1">
    <location>
        <begin position="13"/>
        <end position="173"/>
    </location>
</feature>
<dbReference type="Pfam" id="PF13302">
    <property type="entry name" value="Acetyltransf_3"/>
    <property type="match status" value="1"/>
</dbReference>
<dbReference type="SUPFAM" id="SSF55729">
    <property type="entry name" value="Acyl-CoA N-acyltransferases (Nat)"/>
    <property type="match status" value="1"/>
</dbReference>
<protein>
    <submittedName>
        <fullName evidence="2">N-acetyltransferase</fullName>
    </submittedName>
</protein>
<dbReference type="PANTHER" id="PTHR43441:SF3">
    <property type="entry name" value="ACETYLTRANSFERASE"/>
    <property type="match status" value="1"/>
</dbReference>
<evidence type="ECO:0000259" key="1">
    <source>
        <dbReference type="PROSITE" id="PS51186"/>
    </source>
</evidence>
<dbReference type="GO" id="GO:0008999">
    <property type="term" value="F:protein-N-terminal-alanine acetyltransferase activity"/>
    <property type="evidence" value="ECO:0007669"/>
    <property type="project" value="TreeGrafter"/>
</dbReference>
<proteinExistence type="predicted"/>
<dbReference type="PROSITE" id="PS51186">
    <property type="entry name" value="GNAT"/>
    <property type="match status" value="1"/>
</dbReference>
<comment type="caution">
    <text evidence="2">The sequence shown here is derived from an EMBL/GenBank/DDBJ whole genome shotgun (WGS) entry which is preliminary data.</text>
</comment>
<dbReference type="AlphaFoldDB" id="A0A3L8Q286"/>
<organism evidence="2 3">
    <name type="scientific">Parashewanella curva</name>
    <dbReference type="NCBI Taxonomy" id="2338552"/>
    <lineage>
        <taxon>Bacteria</taxon>
        <taxon>Pseudomonadati</taxon>
        <taxon>Pseudomonadota</taxon>
        <taxon>Gammaproteobacteria</taxon>
        <taxon>Alteromonadales</taxon>
        <taxon>Shewanellaceae</taxon>
        <taxon>Parashewanella</taxon>
    </lineage>
</organism>
<evidence type="ECO:0000313" key="2">
    <source>
        <dbReference type="EMBL" id="RLV61761.1"/>
    </source>
</evidence>
<gene>
    <name evidence="2" type="ORF">D5018_00545</name>
</gene>
<dbReference type="Proteomes" id="UP000281474">
    <property type="component" value="Unassembled WGS sequence"/>
</dbReference>
<accession>A0A3L8Q286</accession>
<sequence>METERISLIPPSMDLVEDVHAAIVESQKELSEFSPWVQNVIAEPESSMHEAIANFHSLSNELRYFIADKQSKKIIGAVGLTIRDKSVPFFEIGYWLRTSETGKELMTEAVFALENHAFTNLKARRLEIRTAETNLKSRSVAERCNYQFEDVLNDDTCSPSGERSNTVVYRKCK</sequence>
<dbReference type="GO" id="GO:0005737">
    <property type="term" value="C:cytoplasm"/>
    <property type="evidence" value="ECO:0007669"/>
    <property type="project" value="TreeGrafter"/>
</dbReference>
<dbReference type="EMBL" id="QZEI01000001">
    <property type="protein sequence ID" value="RLV61761.1"/>
    <property type="molecule type" value="Genomic_DNA"/>
</dbReference>
<reference evidence="2 3" key="1">
    <citation type="submission" date="2018-09" db="EMBL/GenBank/DDBJ databases">
        <title>Phylogeny of the Shewanellaceae, and recommendation for two new genera, Pseudoshewanella and Parashewanella.</title>
        <authorList>
            <person name="Wang G."/>
        </authorList>
    </citation>
    <scope>NUCLEOTIDE SEQUENCE [LARGE SCALE GENOMIC DNA]</scope>
    <source>
        <strain evidence="2 3">C51</strain>
    </source>
</reference>